<dbReference type="AlphaFoldDB" id="A0AAD3H1R8"/>
<evidence type="ECO:0000313" key="3">
    <source>
        <dbReference type="Proteomes" id="UP001054902"/>
    </source>
</evidence>
<evidence type="ECO:0000256" key="1">
    <source>
        <dbReference type="SAM" id="SignalP"/>
    </source>
</evidence>
<accession>A0AAD3H1R8</accession>
<organism evidence="2 3">
    <name type="scientific">Chaetoceros tenuissimus</name>
    <dbReference type="NCBI Taxonomy" id="426638"/>
    <lineage>
        <taxon>Eukaryota</taxon>
        <taxon>Sar</taxon>
        <taxon>Stramenopiles</taxon>
        <taxon>Ochrophyta</taxon>
        <taxon>Bacillariophyta</taxon>
        <taxon>Coscinodiscophyceae</taxon>
        <taxon>Chaetocerotophycidae</taxon>
        <taxon>Chaetocerotales</taxon>
        <taxon>Chaetocerotaceae</taxon>
        <taxon>Chaetoceros</taxon>
    </lineage>
</organism>
<sequence>MLRSYFIRCLFLCVLNVKAWTHPINNSQRILHTQRNCESNLFTRKDVHRKETRLNALLRPDWLRRASRIKRIKEEKTKQVYQSLKQQKTQLGIGKLYRCRNPHNYSSFEEFEKQQQTVGKRKEQLLNVYLNIPENEYEASDETNIIHRLKDGEIVRSTAPKQGNWIEHDQGGWSAEILEGMTRLEPLEDP</sequence>
<reference evidence="2 3" key="1">
    <citation type="journal article" date="2021" name="Sci. Rep.">
        <title>The genome of the diatom Chaetoceros tenuissimus carries an ancient integrated fragment of an extant virus.</title>
        <authorList>
            <person name="Hongo Y."/>
            <person name="Kimura K."/>
            <person name="Takaki Y."/>
            <person name="Yoshida Y."/>
            <person name="Baba S."/>
            <person name="Kobayashi G."/>
            <person name="Nagasaki K."/>
            <person name="Hano T."/>
            <person name="Tomaru Y."/>
        </authorList>
    </citation>
    <scope>NUCLEOTIDE SEQUENCE [LARGE SCALE GENOMIC DNA]</scope>
    <source>
        <strain evidence="2 3">NIES-3715</strain>
    </source>
</reference>
<feature type="signal peptide" evidence="1">
    <location>
        <begin position="1"/>
        <end position="21"/>
    </location>
</feature>
<evidence type="ECO:0008006" key="4">
    <source>
        <dbReference type="Google" id="ProtNLM"/>
    </source>
</evidence>
<name>A0AAD3H1R8_9STRA</name>
<evidence type="ECO:0000313" key="2">
    <source>
        <dbReference type="EMBL" id="GFH47180.1"/>
    </source>
</evidence>
<comment type="caution">
    <text evidence="2">The sequence shown here is derived from an EMBL/GenBank/DDBJ whole genome shotgun (WGS) entry which is preliminary data.</text>
</comment>
<gene>
    <name evidence="2" type="ORF">CTEN210_03655</name>
</gene>
<keyword evidence="1" id="KW-0732">Signal</keyword>
<protein>
    <recommendedName>
        <fullName evidence="4">SH3 domain-containing protein</fullName>
    </recommendedName>
</protein>
<feature type="chain" id="PRO_5042128912" description="SH3 domain-containing protein" evidence="1">
    <location>
        <begin position="22"/>
        <end position="190"/>
    </location>
</feature>
<dbReference type="EMBL" id="BLLK01000022">
    <property type="protein sequence ID" value="GFH47180.1"/>
    <property type="molecule type" value="Genomic_DNA"/>
</dbReference>
<keyword evidence="3" id="KW-1185">Reference proteome</keyword>
<dbReference type="Proteomes" id="UP001054902">
    <property type="component" value="Unassembled WGS sequence"/>
</dbReference>
<proteinExistence type="predicted"/>